<dbReference type="STRING" id="1268635.Loa_00270"/>
<evidence type="ECO:0000313" key="2">
    <source>
        <dbReference type="EMBL" id="AHE65859.1"/>
    </source>
</evidence>
<dbReference type="KEGG" id="lok:Loa_00270"/>
<dbReference type="InterPro" id="IPR029058">
    <property type="entry name" value="AB_hydrolase_fold"/>
</dbReference>
<dbReference type="SUPFAM" id="SSF47336">
    <property type="entry name" value="ACP-like"/>
    <property type="match status" value="1"/>
</dbReference>
<dbReference type="PROSITE" id="PS50075">
    <property type="entry name" value="CARRIER"/>
    <property type="match status" value="1"/>
</dbReference>
<accession>W0BBR7</accession>
<feature type="domain" description="Carrier" evidence="1">
    <location>
        <begin position="1"/>
        <end position="37"/>
    </location>
</feature>
<dbReference type="HOGENOM" id="CLU_000022_2_11_6"/>
<dbReference type="InterPro" id="IPR036736">
    <property type="entry name" value="ACP-like_sf"/>
</dbReference>
<dbReference type="EMBL" id="CP004006">
    <property type="protein sequence ID" value="AHE65859.1"/>
    <property type="molecule type" value="Genomic_DNA"/>
</dbReference>
<dbReference type="SUPFAM" id="SSF53474">
    <property type="entry name" value="alpha/beta-Hydrolases"/>
    <property type="match status" value="1"/>
</dbReference>
<evidence type="ECO:0000313" key="3">
    <source>
        <dbReference type="Proteomes" id="UP000018838"/>
    </source>
</evidence>
<protein>
    <submittedName>
        <fullName evidence="2">Thioesterase domains of type I polyketide synthase or non-ribosomal peptide synthetase</fullName>
    </submittedName>
</protein>
<sequence>MEIISSIKDRFDVNVTIRTIFEYPTIYSLSAAIEKLQGDITAELTDDHRSNVPVVPIKKEGSAPPLFLIHPIGGSVFWYKRLGKYLDTKQPLYGIQDPGLDKHDFIFHNLEEMASYYINAIQTIKPKGPYLLGGASFGSTVAIEMSKQLQEQGEHIIAILSLDGWAYYPSLQNDELYFQKMMQAQNARLLKNYLEHNIANAQFLLELQWHREQMLTRYQLPLIQTKFILFKAKELSEMFQYEADLNWWENYAKHSIDLYTVPGDHESMFSEPNLQNLATKMNKALNKLLFEFGNFTKTTGDFLMESTSS</sequence>
<organism evidence="2 3">
    <name type="scientific">Legionella oakridgensis ATCC 33761 = DSM 21215</name>
    <dbReference type="NCBI Taxonomy" id="1268635"/>
    <lineage>
        <taxon>Bacteria</taxon>
        <taxon>Pseudomonadati</taxon>
        <taxon>Pseudomonadota</taxon>
        <taxon>Gammaproteobacteria</taxon>
        <taxon>Legionellales</taxon>
        <taxon>Legionellaceae</taxon>
        <taxon>Legionella</taxon>
    </lineage>
</organism>
<dbReference type="InterPro" id="IPR001031">
    <property type="entry name" value="Thioesterase"/>
</dbReference>
<dbReference type="InterPro" id="IPR009081">
    <property type="entry name" value="PP-bd_ACP"/>
</dbReference>
<name>W0BBR7_9GAMM</name>
<dbReference type="Pfam" id="PF00550">
    <property type="entry name" value="PP-binding"/>
    <property type="match status" value="1"/>
</dbReference>
<dbReference type="PATRIC" id="fig|1268635.3.peg.270"/>
<gene>
    <name evidence="2" type="ORF">Loa_00270</name>
</gene>
<dbReference type="Gene3D" id="3.40.50.1820">
    <property type="entry name" value="alpha/beta hydrolase"/>
    <property type="match status" value="1"/>
</dbReference>
<dbReference type="eggNOG" id="COG3319">
    <property type="taxonomic scope" value="Bacteria"/>
</dbReference>
<dbReference type="Proteomes" id="UP000018838">
    <property type="component" value="Chromosome"/>
</dbReference>
<dbReference type="AlphaFoldDB" id="W0BBR7"/>
<dbReference type="Pfam" id="PF00975">
    <property type="entry name" value="Thioesterase"/>
    <property type="match status" value="1"/>
</dbReference>
<reference evidence="2 3" key="1">
    <citation type="journal article" date="2013" name="Int. J. Med. Microbiol.">
        <title>Legionella oakridgensis ATCC 33761 genome sequence and phenotypic characterization reveals its replication capacity in amoebae.</title>
        <authorList>
            <person name="Brzuszkiewicz E."/>
            <person name="Schulz T."/>
            <person name="Rydzewski K."/>
            <person name="Daniel R."/>
            <person name="Gillmaier N."/>
            <person name="Dittmann C."/>
            <person name="Holland G."/>
            <person name="Schunder E."/>
            <person name="Lautner M."/>
            <person name="Eisenreich W."/>
            <person name="Luck C."/>
            <person name="Heuner K."/>
        </authorList>
    </citation>
    <scope>NUCLEOTIDE SEQUENCE [LARGE SCALE GENOMIC DNA]</scope>
    <source>
        <strain>OR-10</strain>
        <strain evidence="3">ATCC 33761</strain>
    </source>
</reference>
<proteinExistence type="predicted"/>
<evidence type="ECO:0000259" key="1">
    <source>
        <dbReference type="PROSITE" id="PS50075"/>
    </source>
</evidence>
<keyword evidence="3" id="KW-1185">Reference proteome</keyword>